<dbReference type="Proteomes" id="UP001374803">
    <property type="component" value="Chromosome"/>
</dbReference>
<dbReference type="EMBL" id="CP089983">
    <property type="protein sequence ID" value="WXB07244.1"/>
    <property type="molecule type" value="Genomic_DNA"/>
</dbReference>
<feature type="chain" id="PRO_5047000042" evidence="1">
    <location>
        <begin position="29"/>
        <end position="292"/>
    </location>
</feature>
<dbReference type="InterPro" id="IPR051043">
    <property type="entry name" value="Sulfatase_Mod_Factor_Kinase"/>
</dbReference>
<keyword evidence="1" id="KW-0732">Signal</keyword>
<sequence length="292" mass="31666">MISVRGPLLAALCAAVVGILTAPAPLLGADEKDGEMLPVPGGTFTMGADRGGQDDEHPAHAVTLKPFLLDRTEVTHAAYAECVAARACHPADANIATRSHAARESLFHGPRQPINGVTWDDAHAYCAWRGKRLPREAEYERAIRGDDGRKFPWGNEPATPELTVFGRDLGRQATDDVGSHPKGKGPYGHDDLAGNVWEWMEDEYDPFAYTRPTASEGKPGSCPEILAALNKLREEGKQGFTGSNPIPRICERVLRGGAYNYDGPSLRSTNRVHHPGTYRLVMTGFRCAKDGT</sequence>
<evidence type="ECO:0000256" key="1">
    <source>
        <dbReference type="SAM" id="SignalP"/>
    </source>
</evidence>
<protein>
    <submittedName>
        <fullName evidence="3">Formylglycine-generating enzyme family protein</fullName>
    </submittedName>
</protein>
<evidence type="ECO:0000313" key="3">
    <source>
        <dbReference type="EMBL" id="WXB07244.1"/>
    </source>
</evidence>
<dbReference type="SUPFAM" id="SSF56436">
    <property type="entry name" value="C-type lectin-like"/>
    <property type="match status" value="1"/>
</dbReference>
<feature type="domain" description="Sulfatase-modifying factor enzyme-like" evidence="2">
    <location>
        <begin position="35"/>
        <end position="289"/>
    </location>
</feature>
<dbReference type="InterPro" id="IPR016187">
    <property type="entry name" value="CTDL_fold"/>
</dbReference>
<dbReference type="PANTHER" id="PTHR23150:SF19">
    <property type="entry name" value="FORMYLGLYCINE-GENERATING ENZYME"/>
    <property type="match status" value="1"/>
</dbReference>
<dbReference type="Gene3D" id="3.90.1580.10">
    <property type="entry name" value="paralog of FGE (formylglycine-generating enzyme)"/>
    <property type="match status" value="1"/>
</dbReference>
<dbReference type="Pfam" id="PF03781">
    <property type="entry name" value="FGE-sulfatase"/>
    <property type="match status" value="1"/>
</dbReference>
<dbReference type="InterPro" id="IPR042095">
    <property type="entry name" value="SUMF_sf"/>
</dbReference>
<dbReference type="RefSeq" id="WP_394836904.1">
    <property type="nucleotide sequence ID" value="NZ_CP089929.1"/>
</dbReference>
<feature type="signal peptide" evidence="1">
    <location>
        <begin position="1"/>
        <end position="28"/>
    </location>
</feature>
<reference evidence="3" key="1">
    <citation type="submission" date="2021-12" db="EMBL/GenBank/DDBJ databases">
        <title>Discovery of the Pendulisporaceae a myxobacterial family with distinct sporulation behavior and unique specialized metabolism.</title>
        <authorList>
            <person name="Garcia R."/>
            <person name="Popoff A."/>
            <person name="Bader C.D."/>
            <person name="Loehr J."/>
            <person name="Walesch S."/>
            <person name="Walt C."/>
            <person name="Boldt J."/>
            <person name="Bunk B."/>
            <person name="Haeckl F.J.F.P.J."/>
            <person name="Gunesch A.P."/>
            <person name="Birkelbach J."/>
            <person name="Nuebel U."/>
            <person name="Pietschmann T."/>
            <person name="Bach T."/>
            <person name="Mueller R."/>
        </authorList>
    </citation>
    <scope>NUCLEOTIDE SEQUENCE</scope>
    <source>
        <strain evidence="3">MSr11367</strain>
    </source>
</reference>
<evidence type="ECO:0000259" key="2">
    <source>
        <dbReference type="Pfam" id="PF03781"/>
    </source>
</evidence>
<accession>A0ABZ2LCF3</accession>
<evidence type="ECO:0000313" key="4">
    <source>
        <dbReference type="Proteomes" id="UP001374803"/>
    </source>
</evidence>
<proteinExistence type="predicted"/>
<name>A0ABZ2LCF3_9BACT</name>
<organism evidence="3 4">
    <name type="scientific">Pendulispora rubella</name>
    <dbReference type="NCBI Taxonomy" id="2741070"/>
    <lineage>
        <taxon>Bacteria</taxon>
        <taxon>Pseudomonadati</taxon>
        <taxon>Myxococcota</taxon>
        <taxon>Myxococcia</taxon>
        <taxon>Myxococcales</taxon>
        <taxon>Sorangiineae</taxon>
        <taxon>Pendulisporaceae</taxon>
        <taxon>Pendulispora</taxon>
    </lineage>
</organism>
<dbReference type="InterPro" id="IPR005532">
    <property type="entry name" value="SUMF_dom"/>
</dbReference>
<gene>
    <name evidence="3" type="ORF">LVJ94_08345</name>
</gene>
<dbReference type="PANTHER" id="PTHR23150">
    <property type="entry name" value="SULFATASE MODIFYING FACTOR 1, 2"/>
    <property type="match status" value="1"/>
</dbReference>
<keyword evidence="4" id="KW-1185">Reference proteome</keyword>